<dbReference type="RefSeq" id="WP_267989321.1">
    <property type="nucleotide sequence ID" value="NZ_JAPJZI010000001.1"/>
</dbReference>
<accession>A0A9X3UGH7</accession>
<dbReference type="Gene3D" id="3.30.530.20">
    <property type="match status" value="1"/>
</dbReference>
<dbReference type="CDD" id="cd07814">
    <property type="entry name" value="SRPBCC_CalC_Aha1-like"/>
    <property type="match status" value="1"/>
</dbReference>
<sequence length="152" mass="17391">MTDYPIPLIVRRDIAAPRERIFKAFTRPELLKQWFTPSTDISVEALTFDFTPNGEFRLRYVMPDGRNPEVAGVFQRIEPPELIAMTWIWQAPDPLENIPMEVTFEFLDKADVTEIVITHKGIPSDTACTIHANGWEGTLTVLAGFLKKETDR</sequence>
<dbReference type="InterPro" id="IPR013538">
    <property type="entry name" value="ASHA1/2-like_C"/>
</dbReference>
<evidence type="ECO:0000259" key="2">
    <source>
        <dbReference type="Pfam" id="PF08327"/>
    </source>
</evidence>
<dbReference type="AlphaFoldDB" id="A0A9X3UGH7"/>
<dbReference type="EMBL" id="JAPJZI010000001">
    <property type="protein sequence ID" value="MDA5397875.1"/>
    <property type="molecule type" value="Genomic_DNA"/>
</dbReference>
<evidence type="ECO:0000256" key="1">
    <source>
        <dbReference type="ARBA" id="ARBA00006817"/>
    </source>
</evidence>
<reference evidence="3" key="1">
    <citation type="submission" date="2022-11" db="EMBL/GenBank/DDBJ databases">
        <title>Draft genome sequence of Hoeflea poritis E7-10 and Hoeflea prorocentri PM5-8, separated from scleractinian coral Porites lutea and marine dinoflagellate.</title>
        <authorList>
            <person name="Zhang G."/>
            <person name="Wei Q."/>
            <person name="Cai L."/>
        </authorList>
    </citation>
    <scope>NUCLEOTIDE SEQUENCE</scope>
    <source>
        <strain evidence="3">PM5-8</strain>
    </source>
</reference>
<organism evidence="3 4">
    <name type="scientific">Hoeflea prorocentri</name>
    <dbReference type="NCBI Taxonomy" id="1922333"/>
    <lineage>
        <taxon>Bacteria</taxon>
        <taxon>Pseudomonadati</taxon>
        <taxon>Pseudomonadota</taxon>
        <taxon>Alphaproteobacteria</taxon>
        <taxon>Hyphomicrobiales</taxon>
        <taxon>Rhizobiaceae</taxon>
        <taxon>Hoeflea</taxon>
    </lineage>
</organism>
<proteinExistence type="inferred from homology"/>
<dbReference type="Proteomes" id="UP001151234">
    <property type="component" value="Unassembled WGS sequence"/>
</dbReference>
<keyword evidence="4" id="KW-1185">Reference proteome</keyword>
<evidence type="ECO:0000313" key="4">
    <source>
        <dbReference type="Proteomes" id="UP001151234"/>
    </source>
</evidence>
<dbReference type="SUPFAM" id="SSF55961">
    <property type="entry name" value="Bet v1-like"/>
    <property type="match status" value="1"/>
</dbReference>
<name>A0A9X3UGH7_9HYPH</name>
<gene>
    <name evidence="3" type="ORF">OQ273_04740</name>
</gene>
<evidence type="ECO:0000313" key="3">
    <source>
        <dbReference type="EMBL" id="MDA5397875.1"/>
    </source>
</evidence>
<comment type="caution">
    <text evidence="3">The sequence shown here is derived from an EMBL/GenBank/DDBJ whole genome shotgun (WGS) entry which is preliminary data.</text>
</comment>
<protein>
    <submittedName>
        <fullName evidence="3">SRPBCC domain-containing protein</fullName>
    </submittedName>
</protein>
<dbReference type="InterPro" id="IPR023393">
    <property type="entry name" value="START-like_dom_sf"/>
</dbReference>
<feature type="domain" description="Activator of Hsp90 ATPase homologue 1/2-like C-terminal" evidence="2">
    <location>
        <begin position="15"/>
        <end position="146"/>
    </location>
</feature>
<dbReference type="Pfam" id="PF08327">
    <property type="entry name" value="AHSA1"/>
    <property type="match status" value="1"/>
</dbReference>
<comment type="similarity">
    <text evidence="1">Belongs to the AHA1 family.</text>
</comment>